<name>A0ABV7WB64_9MICO</name>
<gene>
    <name evidence="9" type="ORF">ACFOLH_01730</name>
</gene>
<keyword evidence="2" id="KW-0805">Transcription regulation</keyword>
<evidence type="ECO:0000313" key="10">
    <source>
        <dbReference type="Proteomes" id="UP001595685"/>
    </source>
</evidence>
<sequence length="245" mass="26944">MDPTGTRDRRVLVVEDDAAIADAVRRRLESEGYRVDVVHDGLDAVRAAAATRYDLVVLDVMLPRLDGTEVCRQVQATVPVPVLMLTARAEETDRLIGLAVGADDYLTKPFSPRELVARVAALLRRVDRATEIAARRGDEATAAVVEVGGLRVDPVQRRASVDGAPVHLTRTEFDLLLQLAERPGAVVGRERLLVQVWDWPDEDRSPARLRAGRAVDSHVKALRRKLGADRIRTVTGVGYALEVPR</sequence>
<keyword evidence="10" id="KW-1185">Reference proteome</keyword>
<feature type="domain" description="Response regulatory" evidence="7">
    <location>
        <begin position="10"/>
        <end position="123"/>
    </location>
</feature>
<evidence type="ECO:0000256" key="2">
    <source>
        <dbReference type="ARBA" id="ARBA00023015"/>
    </source>
</evidence>
<dbReference type="Pfam" id="PF00486">
    <property type="entry name" value="Trans_reg_C"/>
    <property type="match status" value="1"/>
</dbReference>
<dbReference type="SMART" id="SM00862">
    <property type="entry name" value="Trans_reg_C"/>
    <property type="match status" value="1"/>
</dbReference>
<accession>A0ABV7WB64</accession>
<evidence type="ECO:0000256" key="3">
    <source>
        <dbReference type="ARBA" id="ARBA00023125"/>
    </source>
</evidence>
<evidence type="ECO:0000313" key="9">
    <source>
        <dbReference type="EMBL" id="MFC3687056.1"/>
    </source>
</evidence>
<dbReference type="SUPFAM" id="SSF52172">
    <property type="entry name" value="CheY-like"/>
    <property type="match status" value="1"/>
</dbReference>
<dbReference type="InterPro" id="IPR011006">
    <property type="entry name" value="CheY-like_superfamily"/>
</dbReference>
<dbReference type="Gene3D" id="6.10.250.690">
    <property type="match status" value="1"/>
</dbReference>
<dbReference type="InterPro" id="IPR001789">
    <property type="entry name" value="Sig_transdc_resp-reg_receiver"/>
</dbReference>
<evidence type="ECO:0000256" key="5">
    <source>
        <dbReference type="PROSITE-ProRule" id="PRU00169"/>
    </source>
</evidence>
<dbReference type="RefSeq" id="WP_340294295.1">
    <property type="nucleotide sequence ID" value="NZ_JBBEOI010000150.1"/>
</dbReference>
<feature type="modified residue" description="4-aspartylphosphate" evidence="5">
    <location>
        <position position="59"/>
    </location>
</feature>
<dbReference type="PROSITE" id="PS50110">
    <property type="entry name" value="RESPONSE_REGULATORY"/>
    <property type="match status" value="1"/>
</dbReference>
<comment type="caution">
    <text evidence="9">The sequence shown here is derived from an EMBL/GenBank/DDBJ whole genome shotgun (WGS) entry which is preliminary data.</text>
</comment>
<dbReference type="PANTHER" id="PTHR48111:SF4">
    <property type="entry name" value="DNA-BINDING DUAL TRANSCRIPTIONAL REGULATOR OMPR"/>
    <property type="match status" value="1"/>
</dbReference>
<reference evidence="10" key="1">
    <citation type="journal article" date="2019" name="Int. J. Syst. Evol. Microbiol.">
        <title>The Global Catalogue of Microorganisms (GCM) 10K type strain sequencing project: providing services to taxonomists for standard genome sequencing and annotation.</title>
        <authorList>
            <consortium name="The Broad Institute Genomics Platform"/>
            <consortium name="The Broad Institute Genome Sequencing Center for Infectious Disease"/>
            <person name="Wu L."/>
            <person name="Ma J."/>
        </authorList>
    </citation>
    <scope>NUCLEOTIDE SEQUENCE [LARGE SCALE GENOMIC DNA]</scope>
    <source>
        <strain evidence="10">NCAIM B.02333</strain>
    </source>
</reference>
<dbReference type="Pfam" id="PF00072">
    <property type="entry name" value="Response_reg"/>
    <property type="match status" value="1"/>
</dbReference>
<dbReference type="InterPro" id="IPR036388">
    <property type="entry name" value="WH-like_DNA-bd_sf"/>
</dbReference>
<dbReference type="InterPro" id="IPR016032">
    <property type="entry name" value="Sig_transdc_resp-reg_C-effctor"/>
</dbReference>
<keyword evidence="3 6" id="KW-0238">DNA-binding</keyword>
<dbReference type="Proteomes" id="UP001595685">
    <property type="component" value="Unassembled WGS sequence"/>
</dbReference>
<dbReference type="PROSITE" id="PS51755">
    <property type="entry name" value="OMPR_PHOB"/>
    <property type="match status" value="1"/>
</dbReference>
<feature type="domain" description="OmpR/PhoB-type" evidence="8">
    <location>
        <begin position="142"/>
        <end position="243"/>
    </location>
</feature>
<dbReference type="SUPFAM" id="SSF46894">
    <property type="entry name" value="C-terminal effector domain of the bipartite response regulators"/>
    <property type="match status" value="1"/>
</dbReference>
<dbReference type="InterPro" id="IPR001867">
    <property type="entry name" value="OmpR/PhoB-type_DNA-bd"/>
</dbReference>
<evidence type="ECO:0000256" key="4">
    <source>
        <dbReference type="ARBA" id="ARBA00023163"/>
    </source>
</evidence>
<organism evidence="9 10">
    <name type="scientific">Aquipuribacter hungaricus</name>
    <dbReference type="NCBI Taxonomy" id="545624"/>
    <lineage>
        <taxon>Bacteria</taxon>
        <taxon>Bacillati</taxon>
        <taxon>Actinomycetota</taxon>
        <taxon>Actinomycetes</taxon>
        <taxon>Micrococcales</taxon>
        <taxon>Intrasporangiaceae</taxon>
        <taxon>Aquipuribacter</taxon>
    </lineage>
</organism>
<dbReference type="InterPro" id="IPR039420">
    <property type="entry name" value="WalR-like"/>
</dbReference>
<evidence type="ECO:0000259" key="8">
    <source>
        <dbReference type="PROSITE" id="PS51755"/>
    </source>
</evidence>
<dbReference type="Gene3D" id="1.10.10.10">
    <property type="entry name" value="Winged helix-like DNA-binding domain superfamily/Winged helix DNA-binding domain"/>
    <property type="match status" value="1"/>
</dbReference>
<proteinExistence type="predicted"/>
<protein>
    <submittedName>
        <fullName evidence="9">Response regulator transcription factor</fullName>
    </submittedName>
</protein>
<dbReference type="SMART" id="SM00448">
    <property type="entry name" value="REC"/>
    <property type="match status" value="1"/>
</dbReference>
<evidence type="ECO:0000256" key="6">
    <source>
        <dbReference type="PROSITE-ProRule" id="PRU01091"/>
    </source>
</evidence>
<evidence type="ECO:0000259" key="7">
    <source>
        <dbReference type="PROSITE" id="PS50110"/>
    </source>
</evidence>
<dbReference type="CDD" id="cd00383">
    <property type="entry name" value="trans_reg_C"/>
    <property type="match status" value="1"/>
</dbReference>
<evidence type="ECO:0000256" key="1">
    <source>
        <dbReference type="ARBA" id="ARBA00022553"/>
    </source>
</evidence>
<dbReference type="PANTHER" id="PTHR48111">
    <property type="entry name" value="REGULATOR OF RPOS"/>
    <property type="match status" value="1"/>
</dbReference>
<dbReference type="Gene3D" id="3.40.50.2300">
    <property type="match status" value="1"/>
</dbReference>
<dbReference type="EMBL" id="JBHRWW010000001">
    <property type="protein sequence ID" value="MFC3687056.1"/>
    <property type="molecule type" value="Genomic_DNA"/>
</dbReference>
<feature type="DNA-binding region" description="OmpR/PhoB-type" evidence="6">
    <location>
        <begin position="142"/>
        <end position="243"/>
    </location>
</feature>
<keyword evidence="1 5" id="KW-0597">Phosphoprotein</keyword>
<keyword evidence="4" id="KW-0804">Transcription</keyword>